<protein>
    <recommendedName>
        <fullName evidence="6">RNA polymerase sigma-70 region 2 domain-containing protein</fullName>
    </recommendedName>
</protein>
<feature type="region of interest" description="Disordered" evidence="5">
    <location>
        <begin position="288"/>
        <end position="321"/>
    </location>
</feature>
<evidence type="ECO:0000259" key="6">
    <source>
        <dbReference type="Pfam" id="PF04542"/>
    </source>
</evidence>
<dbReference type="Proteomes" id="UP001500967">
    <property type="component" value="Unassembled WGS sequence"/>
</dbReference>
<evidence type="ECO:0000256" key="2">
    <source>
        <dbReference type="ARBA" id="ARBA00023082"/>
    </source>
</evidence>
<name>A0ABN0U2E7_9ACTN</name>
<keyword evidence="1" id="KW-0805">Transcription regulation</keyword>
<proteinExistence type="predicted"/>
<feature type="region of interest" description="Disordered" evidence="5">
    <location>
        <begin position="135"/>
        <end position="177"/>
    </location>
</feature>
<reference evidence="7 8" key="1">
    <citation type="journal article" date="2019" name="Int. J. Syst. Evol. Microbiol.">
        <title>The Global Catalogue of Microorganisms (GCM) 10K type strain sequencing project: providing services to taxonomists for standard genome sequencing and annotation.</title>
        <authorList>
            <consortium name="The Broad Institute Genomics Platform"/>
            <consortium name="The Broad Institute Genome Sequencing Center for Infectious Disease"/>
            <person name="Wu L."/>
            <person name="Ma J."/>
        </authorList>
    </citation>
    <scope>NUCLEOTIDE SEQUENCE [LARGE SCALE GENOMIC DNA]</scope>
    <source>
        <strain evidence="7 8">JCM 10425</strain>
    </source>
</reference>
<dbReference type="Pfam" id="PF04542">
    <property type="entry name" value="Sigma70_r2"/>
    <property type="match status" value="1"/>
</dbReference>
<evidence type="ECO:0000256" key="4">
    <source>
        <dbReference type="ARBA" id="ARBA00023163"/>
    </source>
</evidence>
<comment type="caution">
    <text evidence="7">The sequence shown here is derived from an EMBL/GenBank/DDBJ whole genome shotgun (WGS) entry which is preliminary data.</text>
</comment>
<evidence type="ECO:0000256" key="3">
    <source>
        <dbReference type="ARBA" id="ARBA00023125"/>
    </source>
</evidence>
<dbReference type="Gene3D" id="1.10.1740.10">
    <property type="match status" value="1"/>
</dbReference>
<sequence length="614" mass="65766">MRAGDPAAFGELYDSAARRIYNHAYRLLGDWSAAEDTVSLTFLEAWRGRERIDATGDTLLPWLLGIATNVVRNTARARRRHAAALARLPRTPPEPDFVDELAEQEQWLAVRAALETLRRGGAGGRRALRLRRAGLRRHRRGARHPDRNRAVPVVAGPGPAASGDRPRDEEGDPMSDELAALLPPAPAERDVPAARRAALLRELTPARPAPRWSGWTAPALAAAALVLVVALTAVLGLVLRPEPRHAAQGGPTSLAELRARWSAAPRTALPGYSPTGFVYVRERTPEGAQRETWYSADGSRPGAERTSAGNQLVPGRSEAPPASGADLLALVEKHPTVERLRRAAAEISPERFVASLRERGRSPGEVFATLVDALRTGGQADPRVRTWLYDTALLIPGLRFVADAADDLGRHAPALALTDGDRDYRILINPHSGAFLGGGTLNTVPGKVDYTVLEYGATATAGELPAVLLRPDVVPLSALPDPAKSAVVPATVRDVDFRNGDWRLPLRVNGDGLSATPLVAEQLVAYFVDGKAVVGAVTLVIDPQRFPVRYLQPTPKQVGAADGPVPEVAIVVVEIRSARGATYAVYGFTGQPAPGFPGPAELVLYSRTPPGRPR</sequence>
<dbReference type="InterPro" id="IPR007627">
    <property type="entry name" value="RNA_pol_sigma70_r2"/>
</dbReference>
<evidence type="ECO:0000256" key="5">
    <source>
        <dbReference type="SAM" id="MobiDB-lite"/>
    </source>
</evidence>
<evidence type="ECO:0000256" key="1">
    <source>
        <dbReference type="ARBA" id="ARBA00023015"/>
    </source>
</evidence>
<organism evidence="7 8">
    <name type="scientific">Cryptosporangium japonicum</name>
    <dbReference type="NCBI Taxonomy" id="80872"/>
    <lineage>
        <taxon>Bacteria</taxon>
        <taxon>Bacillati</taxon>
        <taxon>Actinomycetota</taxon>
        <taxon>Actinomycetes</taxon>
        <taxon>Cryptosporangiales</taxon>
        <taxon>Cryptosporangiaceae</taxon>
        <taxon>Cryptosporangium</taxon>
    </lineage>
</organism>
<dbReference type="SUPFAM" id="SSF88946">
    <property type="entry name" value="Sigma2 domain of RNA polymerase sigma factors"/>
    <property type="match status" value="1"/>
</dbReference>
<keyword evidence="3" id="KW-0238">DNA-binding</keyword>
<gene>
    <name evidence="7" type="ORF">GCM10009539_22200</name>
</gene>
<feature type="domain" description="RNA polymerase sigma-70 region 2" evidence="6">
    <location>
        <begin position="12"/>
        <end position="80"/>
    </location>
</feature>
<evidence type="ECO:0000313" key="7">
    <source>
        <dbReference type="EMBL" id="GAA0236442.1"/>
    </source>
</evidence>
<dbReference type="InterPro" id="IPR013325">
    <property type="entry name" value="RNA_pol_sigma_r2"/>
</dbReference>
<keyword evidence="2" id="KW-0731">Sigma factor</keyword>
<keyword evidence="8" id="KW-1185">Reference proteome</keyword>
<dbReference type="InterPro" id="IPR039425">
    <property type="entry name" value="RNA_pol_sigma-70-like"/>
</dbReference>
<dbReference type="PANTHER" id="PTHR43133">
    <property type="entry name" value="RNA POLYMERASE ECF-TYPE SIGMA FACTO"/>
    <property type="match status" value="1"/>
</dbReference>
<feature type="compositionally biased region" description="Low complexity" evidence="5">
    <location>
        <begin position="150"/>
        <end position="163"/>
    </location>
</feature>
<dbReference type="EMBL" id="BAAAGX010000008">
    <property type="protein sequence ID" value="GAA0236442.1"/>
    <property type="molecule type" value="Genomic_DNA"/>
</dbReference>
<dbReference type="PANTHER" id="PTHR43133:SF8">
    <property type="entry name" value="RNA POLYMERASE SIGMA FACTOR HI_1459-RELATED"/>
    <property type="match status" value="1"/>
</dbReference>
<keyword evidence="4" id="KW-0804">Transcription</keyword>
<evidence type="ECO:0000313" key="8">
    <source>
        <dbReference type="Proteomes" id="UP001500967"/>
    </source>
</evidence>
<accession>A0ABN0U2E7</accession>